<feature type="compositionally biased region" description="Basic and acidic residues" evidence="1">
    <location>
        <begin position="79"/>
        <end position="90"/>
    </location>
</feature>
<reference evidence="3" key="1">
    <citation type="submission" date="2025-08" db="UniProtKB">
        <authorList>
            <consortium name="RefSeq"/>
        </authorList>
    </citation>
    <scope>IDENTIFICATION</scope>
    <source>
        <tissue evidence="3">Seedling</tissue>
    </source>
</reference>
<name>A0A6P6FXQ2_ZIZJJ</name>
<evidence type="ECO:0000313" key="2">
    <source>
        <dbReference type="Proteomes" id="UP001652623"/>
    </source>
</evidence>
<evidence type="ECO:0000256" key="1">
    <source>
        <dbReference type="SAM" id="MobiDB-lite"/>
    </source>
</evidence>
<feature type="region of interest" description="Disordered" evidence="1">
    <location>
        <begin position="133"/>
        <end position="152"/>
    </location>
</feature>
<dbReference type="KEGG" id="zju:112490703"/>
<evidence type="ECO:0000313" key="3">
    <source>
        <dbReference type="RefSeq" id="XP_024926769.2"/>
    </source>
</evidence>
<accession>A0A6P6FXQ2</accession>
<proteinExistence type="predicted"/>
<dbReference type="AlphaFoldDB" id="A0A6P6FXQ2"/>
<feature type="region of interest" description="Disordered" evidence="1">
    <location>
        <begin position="258"/>
        <end position="289"/>
    </location>
</feature>
<dbReference type="RefSeq" id="XP_024926769.2">
    <property type="nucleotide sequence ID" value="XM_025071001.3"/>
</dbReference>
<keyword evidence="2" id="KW-1185">Reference proteome</keyword>
<dbReference type="Proteomes" id="UP001652623">
    <property type="component" value="Chromosome 10"/>
</dbReference>
<protein>
    <submittedName>
        <fullName evidence="3">Uncharacterized protein LOC112490703</fullName>
    </submittedName>
</protein>
<feature type="region of interest" description="Disordered" evidence="1">
    <location>
        <begin position="79"/>
        <end position="102"/>
    </location>
</feature>
<dbReference type="GeneID" id="112490703"/>
<organism evidence="2 3">
    <name type="scientific">Ziziphus jujuba</name>
    <name type="common">Chinese jujube</name>
    <name type="synonym">Ziziphus sativa</name>
    <dbReference type="NCBI Taxonomy" id="326968"/>
    <lineage>
        <taxon>Eukaryota</taxon>
        <taxon>Viridiplantae</taxon>
        <taxon>Streptophyta</taxon>
        <taxon>Embryophyta</taxon>
        <taxon>Tracheophyta</taxon>
        <taxon>Spermatophyta</taxon>
        <taxon>Magnoliopsida</taxon>
        <taxon>eudicotyledons</taxon>
        <taxon>Gunneridae</taxon>
        <taxon>Pentapetalae</taxon>
        <taxon>rosids</taxon>
        <taxon>fabids</taxon>
        <taxon>Rosales</taxon>
        <taxon>Rhamnaceae</taxon>
        <taxon>Paliureae</taxon>
        <taxon>Ziziphus</taxon>
    </lineage>
</organism>
<feature type="compositionally biased region" description="Low complexity" evidence="1">
    <location>
        <begin position="267"/>
        <end position="280"/>
    </location>
</feature>
<feature type="region of interest" description="Disordered" evidence="1">
    <location>
        <begin position="175"/>
        <end position="200"/>
    </location>
</feature>
<sequence length="306" mass="34234">MAAYSSYAYRGKPHEDEWNDSTIYCEDGVCRTVIVDPDGRKTTAIGCSPFHEDVDSYVVHSETIEHVYNPRVNEYRHSSPRKNVEYGGHEKWRRPSSPDRPKELDDFFNGIQIEASRPHHKNNNPKLAGGAATNWRPNTHPHSNGYGGGYNNKPTAGSYPIRNEKFDDYYRKKSPTRDWERPVNHGTRPVNISSPVGGRDARLGVPTNSIEEAIDYLKGENARISSVPGINHGGGGGGGNQGHFVRQYVQPPRVYEAEDIPPRHQYPASSTWPRTTSPPTHGRAYPPGVIDSHEAARRFGGKIVRI</sequence>
<gene>
    <name evidence="3" type="primary">LOC112490703</name>
</gene>
<dbReference type="InParanoid" id="A0A6P6FXQ2"/>